<protein>
    <submittedName>
        <fullName evidence="2">Dihydrofolate reductase</fullName>
    </submittedName>
</protein>
<dbReference type="AlphaFoldDB" id="A0A5B7TRX7"/>
<dbReference type="Gene3D" id="3.40.430.10">
    <property type="entry name" value="Dihydrofolate Reductase, subunit A"/>
    <property type="match status" value="1"/>
</dbReference>
<dbReference type="InterPro" id="IPR002734">
    <property type="entry name" value="RibDG_C"/>
</dbReference>
<dbReference type="PANTHER" id="PTHR38011:SF11">
    <property type="entry name" value="2,5-DIAMINO-6-RIBOSYLAMINO-4(3H)-PYRIMIDINONE 5'-PHOSPHATE REDUCTASE"/>
    <property type="match status" value="1"/>
</dbReference>
<dbReference type="OrthoDB" id="195113at2"/>
<sequence>MQKIIYYVASSLDGFISGKNNDISQFIQKGEGVEKYQNDLLKFKVVIMGRKTYEFGFQYGLQAGQPVYPKMEHFIFSESMEIENMAPTVHVEEMSIDRVKKIKAHATSDIYLCGGGNFAGWLLDHGMIDQLKIKLNPIVLGEGVRLFGTSKSTNKWKLIETKSFKDGLVNLTYDKK</sequence>
<gene>
    <name evidence="2" type="ORF">FF125_11725</name>
</gene>
<feature type="domain" description="Bacterial bifunctional deaminase-reductase C-terminal" evidence="1">
    <location>
        <begin position="3"/>
        <end position="169"/>
    </location>
</feature>
<dbReference type="PANTHER" id="PTHR38011">
    <property type="entry name" value="DIHYDROFOLATE REDUCTASE FAMILY PROTEIN (AFU_ORTHOLOGUE AFUA_8G06820)"/>
    <property type="match status" value="1"/>
</dbReference>
<keyword evidence="3" id="KW-1185">Reference proteome</keyword>
<evidence type="ECO:0000259" key="1">
    <source>
        <dbReference type="Pfam" id="PF01872"/>
    </source>
</evidence>
<dbReference type="InterPro" id="IPR050765">
    <property type="entry name" value="Riboflavin_Biosynth_HTPR"/>
</dbReference>
<dbReference type="RefSeq" id="WP_138949936.1">
    <property type="nucleotide sequence ID" value="NZ_CP040749.1"/>
</dbReference>
<dbReference type="GO" id="GO:0008703">
    <property type="term" value="F:5-amino-6-(5-phosphoribosylamino)uracil reductase activity"/>
    <property type="evidence" value="ECO:0007669"/>
    <property type="project" value="InterPro"/>
</dbReference>
<dbReference type="Pfam" id="PF01872">
    <property type="entry name" value="RibD_C"/>
    <property type="match status" value="1"/>
</dbReference>
<dbReference type="KEGG" id="fbe:FF125_11725"/>
<organism evidence="2 3">
    <name type="scientific">Aureibaculum algae</name>
    <dbReference type="NCBI Taxonomy" id="2584122"/>
    <lineage>
        <taxon>Bacteria</taxon>
        <taxon>Pseudomonadati</taxon>
        <taxon>Bacteroidota</taxon>
        <taxon>Flavobacteriia</taxon>
        <taxon>Flavobacteriales</taxon>
        <taxon>Flavobacteriaceae</taxon>
        <taxon>Aureibaculum</taxon>
    </lineage>
</organism>
<evidence type="ECO:0000313" key="2">
    <source>
        <dbReference type="EMBL" id="QCX39070.1"/>
    </source>
</evidence>
<evidence type="ECO:0000313" key="3">
    <source>
        <dbReference type="Proteomes" id="UP000306229"/>
    </source>
</evidence>
<name>A0A5B7TRX7_9FLAO</name>
<dbReference type="EMBL" id="CP040749">
    <property type="protein sequence ID" value="QCX39070.1"/>
    <property type="molecule type" value="Genomic_DNA"/>
</dbReference>
<reference evidence="2 3" key="1">
    <citation type="submission" date="2019-05" db="EMBL/GenBank/DDBJ databases">
        <title>Algicella ahnfeltiae gen. nov., sp. nov., a novel marine bacterium of the family Flavobacteriaceae isolated from a red alga.</title>
        <authorList>
            <person name="Nedashkovskaya O.I."/>
            <person name="Kukhlevskiy A.D."/>
            <person name="Kim S.-G."/>
            <person name="Zhukova N.V."/>
            <person name="Mikhailov V.V."/>
        </authorList>
    </citation>
    <scope>NUCLEOTIDE SEQUENCE [LARGE SCALE GENOMIC DNA]</scope>
    <source>
        <strain evidence="2 3">10Alg115</strain>
    </source>
</reference>
<proteinExistence type="predicted"/>
<accession>A0A5B7TRX7</accession>
<dbReference type="GO" id="GO:0009231">
    <property type="term" value="P:riboflavin biosynthetic process"/>
    <property type="evidence" value="ECO:0007669"/>
    <property type="project" value="InterPro"/>
</dbReference>
<dbReference type="InterPro" id="IPR024072">
    <property type="entry name" value="DHFR-like_dom_sf"/>
</dbReference>
<dbReference type="SUPFAM" id="SSF53597">
    <property type="entry name" value="Dihydrofolate reductase-like"/>
    <property type="match status" value="1"/>
</dbReference>
<dbReference type="Proteomes" id="UP000306229">
    <property type="component" value="Chromosome"/>
</dbReference>